<dbReference type="GeneID" id="117231074"/>
<dbReference type="GO" id="GO:0005759">
    <property type="term" value="C:mitochondrial matrix"/>
    <property type="evidence" value="ECO:0007669"/>
    <property type="project" value="TreeGrafter"/>
</dbReference>
<dbReference type="RefSeq" id="XP_033345039.1">
    <property type="nucleotide sequence ID" value="XM_033489148.1"/>
</dbReference>
<feature type="domain" description="CAF17 C-terminal" evidence="5">
    <location>
        <begin position="281"/>
        <end position="354"/>
    </location>
</feature>
<evidence type="ECO:0000313" key="7">
    <source>
        <dbReference type="RefSeq" id="XP_033345039.1"/>
    </source>
</evidence>
<dbReference type="InterPro" id="IPR017703">
    <property type="entry name" value="YgfZ/GCV_T_CS"/>
</dbReference>
<sequence>MIIHLKKFILPLCKLNKLGKVQKQFIRCDSSESSPGILEQLKNKSILRVKGNEASSFLQGLITNDMKHFEEGAANLYALFLNVKGRVMYDVIIYRSQENNVYYIECDSQAVDSLQRHLKMYRVRKKIDIDHLGDNINVWAFFDPTRYMNNKYNDSNKQKLEGLIFPCGTLNNKVSKVVDNIMIYEDPRLPDLGIRILAESTIERQKIIRHLNSDALHSTNDFNYKTFRYKLGVPEGVEDLPPGKPLPLEVNCDYLHGVSFHKGCYIGQELTARTHHTGVVRKRLMPLLFSEIPNKSFSYDDKIINESGNIVGKFRGIENQYGLGLMRIIESLNAQSLTISDTKLRVSKPIWWPQELQKVSINKKE</sequence>
<dbReference type="Gene3D" id="3.30.1360.120">
    <property type="entry name" value="Probable tRNA modification gtpase trme, domain 1"/>
    <property type="match status" value="1"/>
</dbReference>
<dbReference type="AlphaFoldDB" id="A0A6J3JY28"/>
<keyword evidence="3" id="KW-0496">Mitochondrion</keyword>
<gene>
    <name evidence="7" type="primary">LOC117231074</name>
</gene>
<dbReference type="Pfam" id="PF25455">
    <property type="entry name" value="Beta-barrel_CAF17_C"/>
    <property type="match status" value="1"/>
</dbReference>
<proteinExistence type="predicted"/>
<feature type="domain" description="GCVT N-terminal" evidence="4">
    <location>
        <begin position="47"/>
        <end position="122"/>
    </location>
</feature>
<accession>A0A6J3JY28</accession>
<dbReference type="InterPro" id="IPR045179">
    <property type="entry name" value="YgfZ/GcvT"/>
</dbReference>
<evidence type="ECO:0000256" key="1">
    <source>
        <dbReference type="ARBA" id="ARBA00004173"/>
    </source>
</evidence>
<dbReference type="InterPro" id="IPR006222">
    <property type="entry name" value="GCVT_N"/>
</dbReference>
<dbReference type="Proteomes" id="UP000504631">
    <property type="component" value="Unplaced"/>
</dbReference>
<keyword evidence="7" id="KW-0808">Transferase</keyword>
<dbReference type="Pfam" id="PF01571">
    <property type="entry name" value="GCV_T"/>
    <property type="match status" value="1"/>
</dbReference>
<evidence type="ECO:0000259" key="5">
    <source>
        <dbReference type="Pfam" id="PF25455"/>
    </source>
</evidence>
<name>A0A6J3JY28_9HYME</name>
<protein>
    <submittedName>
        <fullName evidence="7">Transferase CAF17 homolog, mitochondrial</fullName>
    </submittedName>
</protein>
<reference evidence="7" key="1">
    <citation type="submission" date="2025-08" db="UniProtKB">
        <authorList>
            <consortium name="RefSeq"/>
        </authorList>
    </citation>
    <scope>IDENTIFICATION</scope>
    <source>
        <tissue evidence="7">Muscle</tissue>
    </source>
</reference>
<dbReference type="KEGG" id="bvk:117231074"/>
<dbReference type="InterPro" id="IPR057460">
    <property type="entry name" value="CAF17_C"/>
</dbReference>
<keyword evidence="6" id="KW-1185">Reference proteome</keyword>
<dbReference type="SUPFAM" id="SSF103025">
    <property type="entry name" value="Folate-binding domain"/>
    <property type="match status" value="1"/>
</dbReference>
<dbReference type="InterPro" id="IPR027266">
    <property type="entry name" value="TrmE/GcvT-like"/>
</dbReference>
<dbReference type="PANTHER" id="PTHR22602:SF0">
    <property type="entry name" value="TRANSFERASE CAF17, MITOCHONDRIAL-RELATED"/>
    <property type="match status" value="1"/>
</dbReference>
<evidence type="ECO:0000313" key="6">
    <source>
        <dbReference type="Proteomes" id="UP000504631"/>
    </source>
</evidence>
<dbReference type="GO" id="GO:0016226">
    <property type="term" value="P:iron-sulfur cluster assembly"/>
    <property type="evidence" value="ECO:0007669"/>
    <property type="project" value="TreeGrafter"/>
</dbReference>
<organism evidence="6 7">
    <name type="scientific">Bombus vosnesenskii</name>
    <dbReference type="NCBI Taxonomy" id="207650"/>
    <lineage>
        <taxon>Eukaryota</taxon>
        <taxon>Metazoa</taxon>
        <taxon>Ecdysozoa</taxon>
        <taxon>Arthropoda</taxon>
        <taxon>Hexapoda</taxon>
        <taxon>Insecta</taxon>
        <taxon>Pterygota</taxon>
        <taxon>Neoptera</taxon>
        <taxon>Endopterygota</taxon>
        <taxon>Hymenoptera</taxon>
        <taxon>Apocrita</taxon>
        <taxon>Aculeata</taxon>
        <taxon>Apoidea</taxon>
        <taxon>Anthophila</taxon>
        <taxon>Apidae</taxon>
        <taxon>Bombus</taxon>
        <taxon>Pyrobombus</taxon>
    </lineage>
</organism>
<keyword evidence="2" id="KW-0809">Transit peptide</keyword>
<comment type="subcellular location">
    <subcellularLocation>
        <location evidence="1">Mitochondrion</location>
    </subcellularLocation>
</comment>
<evidence type="ECO:0000259" key="4">
    <source>
        <dbReference type="Pfam" id="PF01571"/>
    </source>
</evidence>
<evidence type="ECO:0000256" key="3">
    <source>
        <dbReference type="ARBA" id="ARBA00023128"/>
    </source>
</evidence>
<dbReference type="PANTHER" id="PTHR22602">
    <property type="entry name" value="TRANSFERASE CAF17, MITOCHONDRIAL-RELATED"/>
    <property type="match status" value="1"/>
</dbReference>
<evidence type="ECO:0000256" key="2">
    <source>
        <dbReference type="ARBA" id="ARBA00022946"/>
    </source>
</evidence>
<dbReference type="NCBIfam" id="TIGR03317">
    <property type="entry name" value="ygfZ_signature"/>
    <property type="match status" value="1"/>
</dbReference>
<dbReference type="GO" id="GO:0016740">
    <property type="term" value="F:transferase activity"/>
    <property type="evidence" value="ECO:0007669"/>
    <property type="project" value="UniProtKB-KW"/>
</dbReference>